<dbReference type="NCBIfam" id="NF001209">
    <property type="entry name" value="PRK00175.1"/>
    <property type="match status" value="1"/>
</dbReference>
<dbReference type="GO" id="GO:0009086">
    <property type="term" value="P:methionine biosynthetic process"/>
    <property type="evidence" value="ECO:0007669"/>
    <property type="project" value="UniProtKB-UniRule"/>
</dbReference>
<protein>
    <recommendedName>
        <fullName evidence="2">Homoserine O-acetyltransferase</fullName>
        <shortName evidence="2">HAT</shortName>
        <ecNumber evidence="2">2.3.1.31</ecNumber>
    </recommendedName>
    <alternativeName>
        <fullName evidence="2">Homoserine transacetylase</fullName>
        <shortName evidence="2">HTA</shortName>
    </alternativeName>
</protein>
<dbReference type="GO" id="GO:0005737">
    <property type="term" value="C:cytoplasm"/>
    <property type="evidence" value="ECO:0007669"/>
    <property type="project" value="UniProtKB-SubCell"/>
</dbReference>
<keyword evidence="1 2" id="KW-0808">Transferase</keyword>
<dbReference type="GO" id="GO:0004414">
    <property type="term" value="F:homoserine O-acetyltransferase activity"/>
    <property type="evidence" value="ECO:0007669"/>
    <property type="project" value="UniProtKB-UniRule"/>
</dbReference>
<evidence type="ECO:0000256" key="1">
    <source>
        <dbReference type="ARBA" id="ARBA00022679"/>
    </source>
</evidence>
<dbReference type="AlphaFoldDB" id="A0A316TQS7"/>
<reference evidence="5 6" key="1">
    <citation type="submission" date="2018-05" db="EMBL/GenBank/DDBJ databases">
        <title>Rhodohalobacter halophilus gen. nov., sp. nov., a moderately halophilic member of the family Balneolaceae.</title>
        <authorList>
            <person name="Liu Z.-W."/>
        </authorList>
    </citation>
    <scope>NUCLEOTIDE SEQUENCE [LARGE SCALE GENOMIC DNA]</scope>
    <source>
        <strain evidence="5 6">8A47</strain>
    </source>
</reference>
<dbReference type="EMBL" id="QGGB01000005">
    <property type="protein sequence ID" value="PWN06973.1"/>
    <property type="molecule type" value="Genomic_DNA"/>
</dbReference>
<dbReference type="SUPFAM" id="SSF53474">
    <property type="entry name" value="alpha/beta-Hydrolases"/>
    <property type="match status" value="1"/>
</dbReference>
<sequence length="351" mass="38930">MNQGITITTLNKPFITESGHRFKRAEAAYKTWGELNESADNAVVICHALTGHAAADEWFPGLIGPGCAADPEEDFIVCINVPGSCYGSLGPWSVNPESGEPWRGGFPEITIRDMVRFQMQLLDQLGVKGIKRVLGGSLGGMQALEFCILDERVRSAILMAMGKAHTPWAIGISHAQRAAIMGDADWKGGFYDREKGPAGGIAAARMMAMITYRTPEDYNRKFGRKLQNEDGQFQVESYLNYQGQKLAKRFDALSYIILTKAMDTHDVSRNRGSFEEVLGRVKIPVQVIGIDSDHLYPVPEQKELASLLPNGRFSKITSDFGHDAFLIEWEQMNEVIREFKESLKSAPINAK</sequence>
<keyword evidence="2" id="KW-0963">Cytoplasm</keyword>
<dbReference type="InterPro" id="IPR029058">
    <property type="entry name" value="AB_hydrolase_fold"/>
</dbReference>
<feature type="active site" description="Nucleophile" evidence="2 3">
    <location>
        <position position="137"/>
    </location>
</feature>
<keyword evidence="2" id="KW-0486">Methionine biosynthesis</keyword>
<comment type="catalytic activity">
    <reaction evidence="2">
        <text>L-homoserine + acetyl-CoA = O-acetyl-L-homoserine + CoA</text>
        <dbReference type="Rhea" id="RHEA:13701"/>
        <dbReference type="ChEBI" id="CHEBI:57287"/>
        <dbReference type="ChEBI" id="CHEBI:57288"/>
        <dbReference type="ChEBI" id="CHEBI:57476"/>
        <dbReference type="ChEBI" id="CHEBI:57716"/>
        <dbReference type="EC" id="2.3.1.31"/>
    </reaction>
</comment>
<evidence type="ECO:0000313" key="5">
    <source>
        <dbReference type="EMBL" id="PWN06973.1"/>
    </source>
</evidence>
<keyword evidence="2" id="KW-0012">Acyltransferase</keyword>
<evidence type="ECO:0000313" key="6">
    <source>
        <dbReference type="Proteomes" id="UP000245533"/>
    </source>
</evidence>
<feature type="binding site" evidence="2">
    <location>
        <position position="323"/>
    </location>
    <ligand>
        <name>substrate</name>
    </ligand>
</feature>
<dbReference type="GO" id="GO:0009092">
    <property type="term" value="P:homoserine metabolic process"/>
    <property type="evidence" value="ECO:0007669"/>
    <property type="project" value="TreeGrafter"/>
</dbReference>
<feature type="domain" description="AB hydrolase-1" evidence="4">
    <location>
        <begin position="41"/>
        <end position="326"/>
    </location>
</feature>
<dbReference type="NCBIfam" id="TIGR01392">
    <property type="entry name" value="homoserO_Ac_trn"/>
    <property type="match status" value="1"/>
</dbReference>
<dbReference type="Proteomes" id="UP000245533">
    <property type="component" value="Unassembled WGS sequence"/>
</dbReference>
<comment type="similarity">
    <text evidence="2">Belongs to the AB hydrolase superfamily. MetX family.</text>
</comment>
<proteinExistence type="inferred from homology"/>
<feature type="active site" evidence="2 3">
    <location>
        <position position="322"/>
    </location>
</feature>
<keyword evidence="2" id="KW-0028">Amino-acid biosynthesis</keyword>
<organism evidence="5 6">
    <name type="scientific">Rhodohalobacter mucosus</name>
    <dbReference type="NCBI Taxonomy" id="2079485"/>
    <lineage>
        <taxon>Bacteria</taxon>
        <taxon>Pseudomonadati</taxon>
        <taxon>Balneolota</taxon>
        <taxon>Balneolia</taxon>
        <taxon>Balneolales</taxon>
        <taxon>Balneolaceae</taxon>
        <taxon>Rhodohalobacter</taxon>
    </lineage>
</organism>
<dbReference type="Pfam" id="PF00561">
    <property type="entry name" value="Abhydrolase_1"/>
    <property type="match status" value="1"/>
</dbReference>
<comment type="subcellular location">
    <subcellularLocation>
        <location evidence="2">Cytoplasm</location>
    </subcellularLocation>
</comment>
<comment type="subunit">
    <text evidence="2">Homodimer.</text>
</comment>
<name>A0A316TQS7_9BACT</name>
<comment type="caution">
    <text evidence="5">The sequence shown here is derived from an EMBL/GenBank/DDBJ whole genome shotgun (WGS) entry which is preliminary data.</text>
</comment>
<keyword evidence="6" id="KW-1185">Reference proteome</keyword>
<dbReference type="PANTHER" id="PTHR32268:SF11">
    <property type="entry name" value="HOMOSERINE O-ACETYLTRANSFERASE"/>
    <property type="match status" value="1"/>
</dbReference>
<dbReference type="EC" id="2.3.1.31" evidence="2"/>
<dbReference type="PIRSF" id="PIRSF000443">
    <property type="entry name" value="Homoser_Ac_trans"/>
    <property type="match status" value="1"/>
</dbReference>
<comment type="caution">
    <text evidence="2">Lacks conserved residue(s) required for the propagation of feature annotation.</text>
</comment>
<dbReference type="PANTHER" id="PTHR32268">
    <property type="entry name" value="HOMOSERINE O-ACETYLTRANSFERASE"/>
    <property type="match status" value="1"/>
</dbReference>
<dbReference type="UniPathway" id="UPA00051">
    <property type="reaction ID" value="UER00074"/>
</dbReference>
<feature type="binding site" evidence="2">
    <location>
        <position position="205"/>
    </location>
    <ligand>
        <name>substrate</name>
    </ligand>
</feature>
<gene>
    <name evidence="5" type="primary">metX</name>
    <name evidence="2" type="synonym">metXA</name>
    <name evidence="5" type="ORF">DDZ15_06790</name>
</gene>
<dbReference type="HAMAP" id="MF_00296">
    <property type="entry name" value="MetX_acyltransf"/>
    <property type="match status" value="1"/>
</dbReference>
<feature type="active site" evidence="2 3">
    <location>
        <position position="293"/>
    </location>
</feature>
<evidence type="ECO:0000259" key="4">
    <source>
        <dbReference type="Pfam" id="PF00561"/>
    </source>
</evidence>
<evidence type="ECO:0000256" key="2">
    <source>
        <dbReference type="HAMAP-Rule" id="MF_00296"/>
    </source>
</evidence>
<dbReference type="InterPro" id="IPR000073">
    <property type="entry name" value="AB_hydrolase_1"/>
</dbReference>
<comment type="function">
    <text evidence="2">Transfers an acetyl group from acetyl-CoA to L-homoserine, forming acetyl-L-homoserine.</text>
</comment>
<dbReference type="Gene3D" id="3.40.50.1820">
    <property type="entry name" value="alpha/beta hydrolase"/>
    <property type="match status" value="1"/>
</dbReference>
<comment type="pathway">
    <text evidence="2">Amino-acid biosynthesis; L-methionine biosynthesis via de novo pathway; O-acetyl-L-homoserine from L-homoserine: step 1/1.</text>
</comment>
<dbReference type="InterPro" id="IPR008220">
    <property type="entry name" value="HAT_MetX-like"/>
</dbReference>
<dbReference type="OrthoDB" id="9800754at2"/>
<evidence type="ECO:0000256" key="3">
    <source>
        <dbReference type="PIRSR" id="PIRSR000443-1"/>
    </source>
</evidence>
<accession>A0A316TQS7</accession>